<dbReference type="Gene3D" id="3.40.630.30">
    <property type="match status" value="1"/>
</dbReference>
<keyword evidence="3" id="KW-1185">Reference proteome</keyword>
<feature type="domain" description="N-acetyltransferase" evidence="1">
    <location>
        <begin position="145"/>
        <end position="296"/>
    </location>
</feature>
<dbReference type="InterPro" id="IPR016181">
    <property type="entry name" value="Acyl_CoA_acyltransferase"/>
</dbReference>
<dbReference type="STRING" id="157838.AN964_13275"/>
<comment type="caution">
    <text evidence="2">The sequence shown here is derived from an EMBL/GenBank/DDBJ whole genome shotgun (WGS) entry which is preliminary data.</text>
</comment>
<dbReference type="RefSeq" id="WP_055740140.1">
    <property type="nucleotide sequence ID" value="NZ_JAAIWL010000034.1"/>
</dbReference>
<sequence>MKIKLNYDFSLTRANVKDFAIHYTTYRENIFFRQSWERRIAIFGDDTPSYWLLLNGRRIGGVCLEPNTLWAFFIEPPFTDIYLVLTWLKKYMIEISDSTKPINAVGILPYQSEHFLRLGFQPIETRRIMIRPTEKFDRIDWETDFVIKKPTSECLEEIAQLSYKAYLGPDSIGHPTINTIEQQRLELEDYFNYNKEELLQQSSCLVFDQTNNKLVGACLISIWEDLPLVYNIVVDQNYRGKGIASNLIKHALTILKDKYEVIRLFVTVGNAAESLYYNFGFLPGIEQITYGLPCKE</sequence>
<dbReference type="PROSITE" id="PS51186">
    <property type="entry name" value="GNAT"/>
    <property type="match status" value="1"/>
</dbReference>
<protein>
    <recommendedName>
        <fullName evidence="1">N-acetyltransferase domain-containing protein</fullName>
    </recommendedName>
</protein>
<reference evidence="2 3" key="1">
    <citation type="submission" date="2015-09" db="EMBL/GenBank/DDBJ databases">
        <title>Genome sequencing project for genomic taxonomy and phylogenomics of Bacillus-like bacteria.</title>
        <authorList>
            <person name="Liu B."/>
            <person name="Wang J."/>
            <person name="Zhu Y."/>
            <person name="Liu G."/>
            <person name="Chen Q."/>
            <person name="Chen Z."/>
            <person name="Lan J."/>
            <person name="Che J."/>
            <person name="Ge C."/>
            <person name="Shi H."/>
            <person name="Pan Z."/>
            <person name="Liu X."/>
        </authorList>
    </citation>
    <scope>NUCLEOTIDE SEQUENCE [LARGE SCALE GENOMIC DNA]</scope>
    <source>
        <strain evidence="2 3">LMG 18435</strain>
    </source>
</reference>
<dbReference type="AlphaFoldDB" id="A0A0Q3WYT4"/>
<dbReference type="InterPro" id="IPR000182">
    <property type="entry name" value="GNAT_dom"/>
</dbReference>
<dbReference type="PATRIC" id="fig|157838.3.peg.2948"/>
<gene>
    <name evidence="2" type="ORF">AN964_13275</name>
</gene>
<organism evidence="2 3">
    <name type="scientific">Heyndrickxia shackletonii</name>
    <dbReference type="NCBI Taxonomy" id="157838"/>
    <lineage>
        <taxon>Bacteria</taxon>
        <taxon>Bacillati</taxon>
        <taxon>Bacillota</taxon>
        <taxon>Bacilli</taxon>
        <taxon>Bacillales</taxon>
        <taxon>Bacillaceae</taxon>
        <taxon>Heyndrickxia</taxon>
    </lineage>
</organism>
<evidence type="ECO:0000313" key="2">
    <source>
        <dbReference type="EMBL" id="KQL54370.1"/>
    </source>
</evidence>
<name>A0A0Q3WYT4_9BACI</name>
<dbReference type="Proteomes" id="UP000051888">
    <property type="component" value="Unassembled WGS sequence"/>
</dbReference>
<evidence type="ECO:0000259" key="1">
    <source>
        <dbReference type="PROSITE" id="PS51186"/>
    </source>
</evidence>
<dbReference type="Pfam" id="PF00583">
    <property type="entry name" value="Acetyltransf_1"/>
    <property type="match status" value="1"/>
</dbReference>
<dbReference type="OrthoDB" id="2858212at2"/>
<dbReference type="SUPFAM" id="SSF55729">
    <property type="entry name" value="Acyl-CoA N-acyltransferases (Nat)"/>
    <property type="match status" value="1"/>
</dbReference>
<accession>A0A0Q3WYT4</accession>
<evidence type="ECO:0000313" key="3">
    <source>
        <dbReference type="Proteomes" id="UP000051888"/>
    </source>
</evidence>
<dbReference type="EMBL" id="LJJC01000004">
    <property type="protein sequence ID" value="KQL54370.1"/>
    <property type="molecule type" value="Genomic_DNA"/>
</dbReference>
<dbReference type="GO" id="GO:0016747">
    <property type="term" value="F:acyltransferase activity, transferring groups other than amino-acyl groups"/>
    <property type="evidence" value="ECO:0007669"/>
    <property type="project" value="InterPro"/>
</dbReference>
<proteinExistence type="predicted"/>
<dbReference type="CDD" id="cd04301">
    <property type="entry name" value="NAT_SF"/>
    <property type="match status" value="1"/>
</dbReference>